<dbReference type="AlphaFoldDB" id="A0A8T2BR34"/>
<name>A0A8T2BR34_ARASU</name>
<evidence type="ECO:0000313" key="2">
    <source>
        <dbReference type="EMBL" id="KAG7588466.1"/>
    </source>
</evidence>
<feature type="region of interest" description="Disordered" evidence="1">
    <location>
        <begin position="1"/>
        <end position="34"/>
    </location>
</feature>
<protein>
    <submittedName>
        <fullName evidence="2">Putative transposase Ptta/En/Spm plant</fullName>
    </submittedName>
</protein>
<dbReference type="Pfam" id="PF03004">
    <property type="entry name" value="Transposase_24"/>
    <property type="match status" value="1"/>
</dbReference>
<dbReference type="EMBL" id="JAEFBJ010000007">
    <property type="protein sequence ID" value="KAG7588466.1"/>
    <property type="molecule type" value="Genomic_DNA"/>
</dbReference>
<dbReference type="OrthoDB" id="1105011at2759"/>
<dbReference type="InterPro" id="IPR004252">
    <property type="entry name" value="Probable_transposase_24"/>
</dbReference>
<organism evidence="2 3">
    <name type="scientific">Arabidopsis suecica</name>
    <name type="common">Swedish thale-cress</name>
    <name type="synonym">Cardaminopsis suecica</name>
    <dbReference type="NCBI Taxonomy" id="45249"/>
    <lineage>
        <taxon>Eukaryota</taxon>
        <taxon>Viridiplantae</taxon>
        <taxon>Streptophyta</taxon>
        <taxon>Embryophyta</taxon>
        <taxon>Tracheophyta</taxon>
        <taxon>Spermatophyta</taxon>
        <taxon>Magnoliopsida</taxon>
        <taxon>eudicotyledons</taxon>
        <taxon>Gunneridae</taxon>
        <taxon>Pentapetalae</taxon>
        <taxon>rosids</taxon>
        <taxon>malvids</taxon>
        <taxon>Brassicales</taxon>
        <taxon>Brassicaceae</taxon>
        <taxon>Camelineae</taxon>
        <taxon>Arabidopsis</taxon>
    </lineage>
</organism>
<comment type="caution">
    <text evidence="2">The sequence shown here is derived from an EMBL/GenBank/DDBJ whole genome shotgun (WGS) entry which is preliminary data.</text>
</comment>
<evidence type="ECO:0000256" key="1">
    <source>
        <dbReference type="SAM" id="MobiDB-lite"/>
    </source>
</evidence>
<keyword evidence="3" id="KW-1185">Reference proteome</keyword>
<accession>A0A8T2BR34</accession>
<feature type="region of interest" description="Disordered" evidence="1">
    <location>
        <begin position="105"/>
        <end position="128"/>
    </location>
</feature>
<feature type="compositionally biased region" description="Basic residues" evidence="1">
    <location>
        <begin position="1"/>
        <end position="13"/>
    </location>
</feature>
<reference evidence="2 3" key="1">
    <citation type="submission" date="2020-12" db="EMBL/GenBank/DDBJ databases">
        <title>Concerted genomic and epigenomic changes stabilize Arabidopsis allopolyploids.</title>
        <authorList>
            <person name="Chen Z."/>
        </authorList>
    </citation>
    <scope>NUCLEOTIDE SEQUENCE [LARGE SCALE GENOMIC DNA]</scope>
    <source>
        <strain evidence="2">As9502</strain>
        <tissue evidence="2">Leaf</tissue>
    </source>
</reference>
<sequence>MAPRGGKNKRGRGRAQNSHEEEDEEAEAESEEDVLRESNLLENLLIALQELFLTPGRDQYTTILSPTLEPGTTWFGKDKSKLTRKIAKDTEEAIAKSATTSAARMCNRNGLGPHKHGSGPKQGRPWAKAHEARALGAKNNLYILGAAFRKCDWAGPGPKSYVQVEQEMEVELGRPSTISEVFIRTHTKKDETFVDRKEHEIHEAYNKNKAAKLAALENEESSNGTSRLSQLSQKEDDEIFLQLEEATRKIEEQETLQAEREAEALWVVAKQQGEIKHLTMVKKYLRETDTKFLAFLESQSTDPPTPNVQQP</sequence>
<gene>
    <name evidence="2" type="ORF">ISN44_As07g007980</name>
</gene>
<feature type="compositionally biased region" description="Acidic residues" evidence="1">
    <location>
        <begin position="20"/>
        <end position="34"/>
    </location>
</feature>
<proteinExistence type="predicted"/>
<evidence type="ECO:0000313" key="3">
    <source>
        <dbReference type="Proteomes" id="UP000694251"/>
    </source>
</evidence>
<dbReference type="Proteomes" id="UP000694251">
    <property type="component" value="Chromosome 7"/>
</dbReference>